<organism evidence="1 2">
    <name type="scientific">Trueperella pyogenes</name>
    <dbReference type="NCBI Taxonomy" id="1661"/>
    <lineage>
        <taxon>Bacteria</taxon>
        <taxon>Bacillati</taxon>
        <taxon>Actinomycetota</taxon>
        <taxon>Actinomycetes</taxon>
        <taxon>Actinomycetales</taxon>
        <taxon>Actinomycetaceae</taxon>
        <taxon>Trueperella</taxon>
    </lineage>
</organism>
<reference evidence="1 2" key="1">
    <citation type="submission" date="2018-11" db="EMBL/GenBank/DDBJ databases">
        <title>Multidrug-resistant genes are associated with an 42-kb island TGI1 carrying a complex class 1 integron in a Trueperella pyogenes.</title>
        <authorList>
            <person name="Dong W."/>
        </authorList>
    </citation>
    <scope>NUCLEOTIDE SEQUENCE [LARGE SCALE GENOMIC DNA]</scope>
    <source>
        <strain evidence="1 2">TP4</strain>
    </source>
</reference>
<dbReference type="AlphaFoldDB" id="A0A380M8B3"/>
<dbReference type="EMBL" id="CP033905">
    <property type="protein sequence ID" value="AZR06924.1"/>
    <property type="molecule type" value="Genomic_DNA"/>
</dbReference>
<gene>
    <name evidence="1" type="ORF">EBQ10_06190</name>
</gene>
<protein>
    <submittedName>
        <fullName evidence="1">Uncharacterized protein</fullName>
    </submittedName>
</protein>
<proteinExistence type="predicted"/>
<dbReference type="RefSeq" id="WP_099981320.1">
    <property type="nucleotide sequence ID" value="NZ_CP033905.1"/>
</dbReference>
<accession>A0A380M8B3</accession>
<name>A0A380M8B3_9ACTO</name>
<evidence type="ECO:0000313" key="2">
    <source>
        <dbReference type="Proteomes" id="UP000275951"/>
    </source>
</evidence>
<evidence type="ECO:0000313" key="1">
    <source>
        <dbReference type="EMBL" id="AZR06924.1"/>
    </source>
</evidence>
<dbReference type="Proteomes" id="UP000275951">
    <property type="component" value="Chromosome"/>
</dbReference>
<sequence>MTLIKATATHAGRWWIGEFTIDGREYGTQARRLDQLEAMIKDAASLMTNEEPDTFTVAITPVGIPFSIVSEYHTAAEASRTAESRLSAASRAAVHTLTEAGLSMRDVGTLMGLSVQRVSQLARS</sequence>